<keyword evidence="3" id="KW-0614">Plasmid</keyword>
<feature type="region of interest" description="Disordered" evidence="1">
    <location>
        <begin position="50"/>
        <end position="82"/>
    </location>
</feature>
<gene>
    <name evidence="2" type="ORF">GCM10008985_00240</name>
    <name evidence="3" type="ORF">MUK72_15195</name>
</gene>
<feature type="compositionally biased region" description="Basic and acidic residues" evidence="1">
    <location>
        <begin position="1"/>
        <end position="16"/>
    </location>
</feature>
<evidence type="ECO:0000313" key="2">
    <source>
        <dbReference type="EMBL" id="GAA0448882.1"/>
    </source>
</evidence>
<sequence>MSEVGDSRHSRLCPDHRRGHVSSGMCTACAQARRIAELEQTVERLAASIVELEGNDETETTAQETRSDRSDTDPPKQSSSVL</sequence>
<dbReference type="RefSeq" id="WP_244705987.1">
    <property type="nucleotide sequence ID" value="NZ_BAAADN010000001.1"/>
</dbReference>
<dbReference type="Proteomes" id="UP000830542">
    <property type="component" value="Plasmid unnamed1"/>
</dbReference>
<feature type="region of interest" description="Disordered" evidence="1">
    <location>
        <begin position="1"/>
        <end position="24"/>
    </location>
</feature>
<dbReference type="EMBL" id="CP095006">
    <property type="protein sequence ID" value="UOO96865.1"/>
    <property type="molecule type" value="Genomic_DNA"/>
</dbReference>
<geneLocation type="plasmid" evidence="3 4">
    <name>unnamed1</name>
</geneLocation>
<dbReference type="KEGG" id="hdo:MUK72_15195"/>
<dbReference type="GeneID" id="71763221"/>
<reference evidence="3" key="2">
    <citation type="submission" date="2022-04" db="EMBL/GenBank/DDBJ databases">
        <title>Sequencing and genomic assembly of Halococcus dombrowskii.</title>
        <authorList>
            <person name="Lim S.W."/>
            <person name="MacLea K.S."/>
        </authorList>
    </citation>
    <scope>NUCLEOTIDE SEQUENCE</scope>
    <source>
        <strain evidence="3">H4</strain>
        <plasmid evidence="3">unnamed1</plasmid>
    </source>
</reference>
<name>A0AAV3SBV6_HALDO</name>
<reference evidence="2" key="1">
    <citation type="journal article" date="2014" name="Int. J. Syst. Evol. Microbiol.">
        <title>Complete genome sequence of Corynebacterium casei LMG S-19264T (=DSM 44701T), isolated from a smear-ripened cheese.</title>
        <authorList>
            <consortium name="US DOE Joint Genome Institute (JGI-PGF)"/>
            <person name="Walter F."/>
            <person name="Albersmeier A."/>
            <person name="Kalinowski J."/>
            <person name="Ruckert C."/>
        </authorList>
    </citation>
    <scope>NUCLEOTIDE SEQUENCE</scope>
    <source>
        <strain evidence="2">JCM 12289</strain>
    </source>
</reference>
<dbReference type="EMBL" id="BAAADN010000001">
    <property type="protein sequence ID" value="GAA0448882.1"/>
    <property type="molecule type" value="Genomic_DNA"/>
</dbReference>
<feature type="compositionally biased region" description="Basic and acidic residues" evidence="1">
    <location>
        <begin position="65"/>
        <end position="74"/>
    </location>
</feature>
<organism evidence="2 5">
    <name type="scientific">Halococcus dombrowskii</name>
    <dbReference type="NCBI Taxonomy" id="179637"/>
    <lineage>
        <taxon>Archaea</taxon>
        <taxon>Methanobacteriati</taxon>
        <taxon>Methanobacteriota</taxon>
        <taxon>Stenosarchaea group</taxon>
        <taxon>Halobacteria</taxon>
        <taxon>Halobacteriales</taxon>
        <taxon>Halococcaceae</taxon>
        <taxon>Halococcus</taxon>
    </lineage>
</organism>
<reference evidence="2" key="3">
    <citation type="submission" date="2023-12" db="EMBL/GenBank/DDBJ databases">
        <authorList>
            <person name="Sun Q."/>
            <person name="Inoue M."/>
        </authorList>
    </citation>
    <scope>NUCLEOTIDE SEQUENCE</scope>
    <source>
        <strain evidence="2">JCM 12289</strain>
    </source>
</reference>
<evidence type="ECO:0000313" key="4">
    <source>
        <dbReference type="Proteomes" id="UP000830542"/>
    </source>
</evidence>
<keyword evidence="4" id="KW-1185">Reference proteome</keyword>
<evidence type="ECO:0000313" key="3">
    <source>
        <dbReference type="EMBL" id="UOO96865.1"/>
    </source>
</evidence>
<proteinExistence type="predicted"/>
<dbReference type="Proteomes" id="UP001500962">
    <property type="component" value="Unassembled WGS sequence"/>
</dbReference>
<evidence type="ECO:0000256" key="1">
    <source>
        <dbReference type="SAM" id="MobiDB-lite"/>
    </source>
</evidence>
<accession>A0AAV3SBV6</accession>
<dbReference type="AlphaFoldDB" id="A0AAV3SBV6"/>
<protein>
    <submittedName>
        <fullName evidence="2">Uncharacterized protein</fullName>
    </submittedName>
</protein>
<evidence type="ECO:0000313" key="5">
    <source>
        <dbReference type="Proteomes" id="UP001500962"/>
    </source>
</evidence>